<keyword evidence="3" id="KW-1185">Reference proteome</keyword>
<name>A0ABN9R213_9DINO</name>
<proteinExistence type="predicted"/>
<feature type="non-terminal residue" evidence="2">
    <location>
        <position position="1"/>
    </location>
</feature>
<accession>A0ABN9R213</accession>
<dbReference type="EMBL" id="CAUYUJ010004997">
    <property type="protein sequence ID" value="CAK0811849.1"/>
    <property type="molecule type" value="Genomic_DNA"/>
</dbReference>
<comment type="caution">
    <text evidence="2">The sequence shown here is derived from an EMBL/GenBank/DDBJ whole genome shotgun (WGS) entry which is preliminary data.</text>
</comment>
<evidence type="ECO:0000313" key="2">
    <source>
        <dbReference type="EMBL" id="CAK0811849.1"/>
    </source>
</evidence>
<reference evidence="2" key="1">
    <citation type="submission" date="2023-10" db="EMBL/GenBank/DDBJ databases">
        <authorList>
            <person name="Chen Y."/>
            <person name="Shah S."/>
            <person name="Dougan E. K."/>
            <person name="Thang M."/>
            <person name="Chan C."/>
        </authorList>
    </citation>
    <scope>NUCLEOTIDE SEQUENCE [LARGE SCALE GENOMIC DNA]</scope>
</reference>
<gene>
    <name evidence="2" type="ORF">PCOR1329_LOCUS16315</name>
</gene>
<feature type="compositionally biased region" description="Low complexity" evidence="1">
    <location>
        <begin position="151"/>
        <end position="185"/>
    </location>
</feature>
<feature type="region of interest" description="Disordered" evidence="1">
    <location>
        <begin position="146"/>
        <end position="187"/>
    </location>
</feature>
<protein>
    <submittedName>
        <fullName evidence="2">Uncharacterized protein</fullName>
    </submittedName>
</protein>
<evidence type="ECO:0000256" key="1">
    <source>
        <dbReference type="SAM" id="MobiDB-lite"/>
    </source>
</evidence>
<dbReference type="Proteomes" id="UP001189429">
    <property type="component" value="Unassembled WGS sequence"/>
</dbReference>
<sequence>DGEWIAGVVTAACGPELKVLSFGRFFKGLVLDRDSACLMQRPEAPLLDELPLGLSAGRSGGGSASLPPALQGEPSPDRAAAAETPAGCPGLEQLQGAGQRSRSCSRNGFGAVHTDGSRRCILEEVWDARQPVGWLAAGAAHASRLQNAATSPSAGSSSSRCRGSSSPGPGVEPSAAPPAASAARLKLSRRAARRGLGRSAAARSVSCDSLVSGGVLLAGGLRYSLEASLGSRQEA</sequence>
<evidence type="ECO:0000313" key="3">
    <source>
        <dbReference type="Proteomes" id="UP001189429"/>
    </source>
</evidence>
<feature type="non-terminal residue" evidence="2">
    <location>
        <position position="235"/>
    </location>
</feature>
<feature type="region of interest" description="Disordered" evidence="1">
    <location>
        <begin position="58"/>
        <end position="94"/>
    </location>
</feature>
<organism evidence="2 3">
    <name type="scientific">Prorocentrum cordatum</name>
    <dbReference type="NCBI Taxonomy" id="2364126"/>
    <lineage>
        <taxon>Eukaryota</taxon>
        <taxon>Sar</taxon>
        <taxon>Alveolata</taxon>
        <taxon>Dinophyceae</taxon>
        <taxon>Prorocentrales</taxon>
        <taxon>Prorocentraceae</taxon>
        <taxon>Prorocentrum</taxon>
    </lineage>
</organism>